<protein>
    <submittedName>
        <fullName evidence="2">Chloride channel protein</fullName>
    </submittedName>
</protein>
<evidence type="ECO:0000313" key="2">
    <source>
        <dbReference type="EMBL" id="AKV70397.1"/>
    </source>
</evidence>
<evidence type="ECO:0000313" key="3">
    <source>
        <dbReference type="Proteomes" id="UP000068167"/>
    </source>
</evidence>
<keyword evidence="3" id="KW-1185">Reference proteome</keyword>
<dbReference type="EMBL" id="CP011339">
    <property type="protein sequence ID" value="AKV70397.1"/>
    <property type="molecule type" value="Genomic_DNA"/>
</dbReference>
<accession>A0A0K1S8D8</accession>
<dbReference type="PATRIC" id="fig|1638788.3.peg.5619"/>
<keyword evidence="1" id="KW-0812">Transmembrane</keyword>
<dbReference type="SUPFAM" id="SSF81340">
    <property type="entry name" value="Clc chloride channel"/>
    <property type="match status" value="1"/>
</dbReference>
<sequence>MGLFARHQNLHQWFKSQHFGRSATDSRYALLVACLIGILSALAAIILKLGIGWLGGWRVHLVANSSPFLVLPLGGFLLGYSAGWIVEHFSPAAAGVVFPK</sequence>
<feature type="transmembrane region" description="Helical" evidence="1">
    <location>
        <begin position="28"/>
        <end position="47"/>
    </location>
</feature>
<proteinExistence type="predicted"/>
<dbReference type="AlphaFoldDB" id="A0A0K1S8D8"/>
<keyword evidence="1" id="KW-1133">Transmembrane helix</keyword>
<feature type="transmembrane region" description="Helical" evidence="1">
    <location>
        <begin position="68"/>
        <end position="86"/>
    </location>
</feature>
<keyword evidence="1" id="KW-0472">Membrane</keyword>
<dbReference type="KEGG" id="mpk:VL20_5573"/>
<gene>
    <name evidence="2" type="ORF">VL20_5573</name>
</gene>
<evidence type="ECO:0000256" key="1">
    <source>
        <dbReference type="SAM" id="Phobius"/>
    </source>
</evidence>
<name>A0A0K1S8D8_9CHRO</name>
<reference evidence="2 3" key="1">
    <citation type="journal article" date="2016" name="Stand. Genomic Sci.">
        <title>Complete genome sequence and genomic characterization of Microcystis panniformis FACHB 1757 by third-generation sequencing.</title>
        <authorList>
            <person name="Zhang J.Y."/>
            <person name="Guan R."/>
            <person name="Zhang H.J."/>
            <person name="Li H."/>
            <person name="Xiao P."/>
            <person name="Yu G.L."/>
            <person name="Du L."/>
            <person name="Cao D.M."/>
            <person name="Zhu B.C."/>
            <person name="Li R.H."/>
            <person name="Lu Z.H."/>
        </authorList>
    </citation>
    <scope>NUCLEOTIDE SEQUENCE [LARGE SCALE GENOMIC DNA]</scope>
    <source>
        <strain evidence="2 3">FACHB-1757</strain>
    </source>
</reference>
<dbReference type="Gene3D" id="1.10.3080.10">
    <property type="entry name" value="Clc chloride channel"/>
    <property type="match status" value="1"/>
</dbReference>
<dbReference type="InterPro" id="IPR014743">
    <property type="entry name" value="Cl-channel_core"/>
</dbReference>
<organism evidence="2 3">
    <name type="scientific">Microcystis panniformis FACHB-1757</name>
    <dbReference type="NCBI Taxonomy" id="1638788"/>
    <lineage>
        <taxon>Bacteria</taxon>
        <taxon>Bacillati</taxon>
        <taxon>Cyanobacteriota</taxon>
        <taxon>Cyanophyceae</taxon>
        <taxon>Oscillatoriophycideae</taxon>
        <taxon>Chroococcales</taxon>
        <taxon>Microcystaceae</taxon>
        <taxon>Microcystis</taxon>
    </lineage>
</organism>
<dbReference type="Proteomes" id="UP000068167">
    <property type="component" value="Chromosome"/>
</dbReference>